<feature type="chain" id="PRO_5012845238" evidence="2">
    <location>
        <begin position="25"/>
        <end position="327"/>
    </location>
</feature>
<reference evidence="4" key="1">
    <citation type="submission" date="2017-03" db="EMBL/GenBank/DDBJ databases">
        <title>Genomes of endolithic fungi from Antarctica.</title>
        <authorList>
            <person name="Coleine C."/>
            <person name="Masonjones S."/>
            <person name="Stajich J.E."/>
        </authorList>
    </citation>
    <scope>NUCLEOTIDE SEQUENCE [LARGE SCALE GENOMIC DNA]</scope>
    <source>
        <strain evidence="4">CCFEE 5527</strain>
    </source>
</reference>
<sequence length="327" mass="34871">MRSLFKQFLVLGLCAALHTASVAGLVVPKAAGHSDRFGLDLHYNLSSGTTIVSTHGDLRGKNLGHDRQDAIEIQPAKRSFLDRFWAVASNALPKRWPGGGRNDRRPTKAEMKWPIHGDSSVVGPSCKHDVAPEIGATREAELLSKRLPPLAPDFDFDGDGFPNGGDYLLGGAEKRDVAAAKQDTSEAELMSRRNPPLAPDFDFDSLPYKGGPGYLVGISKRDAEVSSPSDLLGGEEKRDVVANGDGDTNVNVNVILQQGGDPCNGPECSGKPSVVVYTSTAGASMSDHTAAESPKSFVTLTTTFLAIQDSQNNPHNPGTFHNDFLPV</sequence>
<gene>
    <name evidence="3" type="ORF">B0A48_12161</name>
</gene>
<name>A0A1V8SU04_9PEZI</name>
<evidence type="ECO:0000256" key="2">
    <source>
        <dbReference type="SAM" id="SignalP"/>
    </source>
</evidence>
<dbReference type="InParanoid" id="A0A1V8SU04"/>
<evidence type="ECO:0000313" key="4">
    <source>
        <dbReference type="Proteomes" id="UP000192596"/>
    </source>
</evidence>
<dbReference type="Proteomes" id="UP000192596">
    <property type="component" value="Unassembled WGS sequence"/>
</dbReference>
<keyword evidence="4" id="KW-1185">Reference proteome</keyword>
<dbReference type="EMBL" id="NAJO01000027">
    <property type="protein sequence ID" value="OQO02633.1"/>
    <property type="molecule type" value="Genomic_DNA"/>
</dbReference>
<proteinExistence type="predicted"/>
<feature type="signal peptide" evidence="2">
    <location>
        <begin position="1"/>
        <end position="24"/>
    </location>
</feature>
<evidence type="ECO:0000256" key="1">
    <source>
        <dbReference type="SAM" id="MobiDB-lite"/>
    </source>
</evidence>
<keyword evidence="2" id="KW-0732">Signal</keyword>
<feature type="region of interest" description="Disordered" evidence="1">
    <location>
        <begin position="183"/>
        <end position="203"/>
    </location>
</feature>
<comment type="caution">
    <text evidence="3">The sequence shown here is derived from an EMBL/GenBank/DDBJ whole genome shotgun (WGS) entry which is preliminary data.</text>
</comment>
<organism evidence="3 4">
    <name type="scientific">Cryoendolithus antarcticus</name>
    <dbReference type="NCBI Taxonomy" id="1507870"/>
    <lineage>
        <taxon>Eukaryota</taxon>
        <taxon>Fungi</taxon>
        <taxon>Dikarya</taxon>
        <taxon>Ascomycota</taxon>
        <taxon>Pezizomycotina</taxon>
        <taxon>Dothideomycetes</taxon>
        <taxon>Dothideomycetidae</taxon>
        <taxon>Cladosporiales</taxon>
        <taxon>Cladosporiaceae</taxon>
        <taxon>Cryoendolithus</taxon>
    </lineage>
</organism>
<accession>A0A1V8SU04</accession>
<evidence type="ECO:0000313" key="3">
    <source>
        <dbReference type="EMBL" id="OQO02633.1"/>
    </source>
</evidence>
<protein>
    <submittedName>
        <fullName evidence="3">Uncharacterized protein</fullName>
    </submittedName>
</protein>
<dbReference type="AlphaFoldDB" id="A0A1V8SU04"/>